<sequence>MAVNCAFFLYLTFSFLASTFALHCFLCGQYNDGVGSITPCINYTHMQLKECPLKEQAYCIKYISEGSLVKDCVAHCTERGLFKKTSNLFISIITISLSKIVQLLKLGCAIIERAP</sequence>
<evidence type="ECO:0000313" key="2">
    <source>
        <dbReference type="EMBL" id="KAK5644547.1"/>
    </source>
</evidence>
<feature type="chain" id="PRO_5042984185" evidence="1">
    <location>
        <begin position="22"/>
        <end position="115"/>
    </location>
</feature>
<proteinExistence type="predicted"/>
<keyword evidence="1" id="KW-0732">Signal</keyword>
<dbReference type="AlphaFoldDB" id="A0AAN7VBF4"/>
<dbReference type="Proteomes" id="UP001329430">
    <property type="component" value="Chromosome 4"/>
</dbReference>
<evidence type="ECO:0000256" key="1">
    <source>
        <dbReference type="SAM" id="SignalP"/>
    </source>
</evidence>
<name>A0AAN7VBF4_9COLE</name>
<keyword evidence="3" id="KW-1185">Reference proteome</keyword>
<feature type="signal peptide" evidence="1">
    <location>
        <begin position="1"/>
        <end position="21"/>
    </location>
</feature>
<comment type="caution">
    <text evidence="2">The sequence shown here is derived from an EMBL/GenBank/DDBJ whole genome shotgun (WGS) entry which is preliminary data.</text>
</comment>
<protein>
    <submittedName>
        <fullName evidence="2">Uncharacterized protein</fullName>
    </submittedName>
</protein>
<reference evidence="2 3" key="1">
    <citation type="journal article" date="2024" name="Insects">
        <title>An Improved Chromosome-Level Genome Assembly of the Firefly Pyrocoelia pectoralis.</title>
        <authorList>
            <person name="Fu X."/>
            <person name="Meyer-Rochow V.B."/>
            <person name="Ballantyne L."/>
            <person name="Zhu X."/>
        </authorList>
    </citation>
    <scope>NUCLEOTIDE SEQUENCE [LARGE SCALE GENOMIC DNA]</scope>
    <source>
        <strain evidence="2">XCY_ONT2</strain>
    </source>
</reference>
<organism evidence="2 3">
    <name type="scientific">Pyrocoelia pectoralis</name>
    <dbReference type="NCBI Taxonomy" id="417401"/>
    <lineage>
        <taxon>Eukaryota</taxon>
        <taxon>Metazoa</taxon>
        <taxon>Ecdysozoa</taxon>
        <taxon>Arthropoda</taxon>
        <taxon>Hexapoda</taxon>
        <taxon>Insecta</taxon>
        <taxon>Pterygota</taxon>
        <taxon>Neoptera</taxon>
        <taxon>Endopterygota</taxon>
        <taxon>Coleoptera</taxon>
        <taxon>Polyphaga</taxon>
        <taxon>Elateriformia</taxon>
        <taxon>Elateroidea</taxon>
        <taxon>Lampyridae</taxon>
        <taxon>Lampyrinae</taxon>
        <taxon>Pyrocoelia</taxon>
    </lineage>
</organism>
<gene>
    <name evidence="2" type="ORF">RI129_005847</name>
</gene>
<dbReference type="EMBL" id="JAVRBK010000004">
    <property type="protein sequence ID" value="KAK5644547.1"/>
    <property type="molecule type" value="Genomic_DNA"/>
</dbReference>
<accession>A0AAN7VBF4</accession>
<evidence type="ECO:0000313" key="3">
    <source>
        <dbReference type="Proteomes" id="UP001329430"/>
    </source>
</evidence>